<dbReference type="EMBL" id="VDLY02000035">
    <property type="protein sequence ID" value="KAB8157065.1"/>
    <property type="molecule type" value="Genomic_DNA"/>
</dbReference>
<keyword evidence="2" id="KW-1185">Reference proteome</keyword>
<dbReference type="Gene3D" id="2.115.10.20">
    <property type="entry name" value="Glycosyl hydrolase domain, family 43"/>
    <property type="match status" value="1"/>
</dbReference>
<dbReference type="SUPFAM" id="SSF75005">
    <property type="entry name" value="Arabinanase/levansucrase/invertase"/>
    <property type="match status" value="1"/>
</dbReference>
<accession>A0A5N5ZL41</accession>
<sequence length="72" mass="7932">MALLIPFLTGHSAQAEPVTVPNGTQFTDTAGNPLHAHGGGILEVDGYYYWFGENRHDDNNGFRYVSAYRSTD</sequence>
<name>A0A5N5ZL41_9ACTN</name>
<comment type="caution">
    <text evidence="1">The sequence shown here is derived from an EMBL/GenBank/DDBJ whole genome shotgun (WGS) entry which is preliminary data.</text>
</comment>
<feature type="non-terminal residue" evidence="1">
    <location>
        <position position="72"/>
    </location>
</feature>
<organism evidence="1 2">
    <name type="scientific">Streptomyces mimosae</name>
    <dbReference type="NCBI Taxonomy" id="2586635"/>
    <lineage>
        <taxon>Bacteria</taxon>
        <taxon>Bacillati</taxon>
        <taxon>Actinomycetota</taxon>
        <taxon>Actinomycetes</taxon>
        <taxon>Kitasatosporales</taxon>
        <taxon>Streptomycetaceae</taxon>
        <taxon>Streptomyces</taxon>
    </lineage>
</organism>
<reference evidence="1" key="1">
    <citation type="submission" date="2019-10" db="EMBL/GenBank/DDBJ databases">
        <title>Nonomuraea sp. nov., isolated from Phyllanthus amarus.</title>
        <authorList>
            <person name="Klykleung N."/>
            <person name="Tanasupawat S."/>
        </authorList>
    </citation>
    <scope>NUCLEOTIDE SEQUENCE [LARGE SCALE GENOMIC DNA]</scope>
    <source>
        <strain evidence="1">3MP-10</strain>
    </source>
</reference>
<dbReference type="AlphaFoldDB" id="A0A5N5ZL41"/>
<dbReference type="Proteomes" id="UP000314251">
    <property type="component" value="Unassembled WGS sequence"/>
</dbReference>
<protein>
    <submittedName>
        <fullName evidence="1">Beta-xylosidase</fullName>
    </submittedName>
</protein>
<dbReference type="InterPro" id="IPR023296">
    <property type="entry name" value="Glyco_hydro_beta-prop_sf"/>
</dbReference>
<proteinExistence type="predicted"/>
<evidence type="ECO:0000313" key="2">
    <source>
        <dbReference type="Proteomes" id="UP000314251"/>
    </source>
</evidence>
<gene>
    <name evidence="1" type="ORF">FH607_030500</name>
</gene>
<evidence type="ECO:0000313" key="1">
    <source>
        <dbReference type="EMBL" id="KAB8157065.1"/>
    </source>
</evidence>